<keyword evidence="1" id="KW-0472">Membrane</keyword>
<dbReference type="Proteomes" id="UP001303001">
    <property type="component" value="Chromosome"/>
</dbReference>
<evidence type="ECO:0000256" key="1">
    <source>
        <dbReference type="SAM" id="Phobius"/>
    </source>
</evidence>
<dbReference type="EMBL" id="CP134876">
    <property type="protein sequence ID" value="WNM37345.1"/>
    <property type="molecule type" value="Genomic_DNA"/>
</dbReference>
<sequence length="80" mass="8467">MLAVVTIAVVPVVATIVVRLLAPSYFTLPGHRLQLTVVAIVAAVALLGFLTGRFNDHFLTCEDFIVAGEDPAPNGTHTKP</sequence>
<gene>
    <name evidence="2" type="ORF">RMN56_19455</name>
</gene>
<evidence type="ECO:0000313" key="3">
    <source>
        <dbReference type="Proteomes" id="UP001303001"/>
    </source>
</evidence>
<organism evidence="2 3">
    <name type="scientific">Micromonospora halotolerans</name>
    <dbReference type="NCBI Taxonomy" id="709879"/>
    <lineage>
        <taxon>Bacteria</taxon>
        <taxon>Bacillati</taxon>
        <taxon>Actinomycetota</taxon>
        <taxon>Actinomycetes</taxon>
        <taxon>Micromonosporales</taxon>
        <taxon>Micromonosporaceae</taxon>
        <taxon>Micromonospora</taxon>
    </lineage>
</organism>
<evidence type="ECO:0000313" key="2">
    <source>
        <dbReference type="EMBL" id="WNM37345.1"/>
    </source>
</evidence>
<feature type="transmembrane region" description="Helical" evidence="1">
    <location>
        <begin position="33"/>
        <end position="50"/>
    </location>
</feature>
<keyword evidence="1" id="KW-0812">Transmembrane</keyword>
<accession>A0ABY9ZQT4</accession>
<protein>
    <submittedName>
        <fullName evidence="2">Uncharacterized protein</fullName>
    </submittedName>
</protein>
<keyword evidence="3" id="KW-1185">Reference proteome</keyword>
<name>A0ABY9ZQT4_9ACTN</name>
<proteinExistence type="predicted"/>
<dbReference type="RefSeq" id="WP_313718891.1">
    <property type="nucleotide sequence ID" value="NZ_CP134876.1"/>
</dbReference>
<keyword evidence="1" id="KW-1133">Transmembrane helix</keyword>
<reference evidence="2 3" key="1">
    <citation type="submission" date="2023-09" db="EMBL/GenBank/DDBJ databases">
        <title>Micromonospora halotolerans DSM 45598 genome sequence.</title>
        <authorList>
            <person name="Mo P."/>
        </authorList>
    </citation>
    <scope>NUCLEOTIDE SEQUENCE [LARGE SCALE GENOMIC DNA]</scope>
    <source>
        <strain evidence="2 3">DSM 45598</strain>
    </source>
</reference>